<feature type="region of interest" description="Disordered" evidence="1">
    <location>
        <begin position="582"/>
        <end position="602"/>
    </location>
</feature>
<dbReference type="Proteomes" id="UP000070089">
    <property type="component" value="Unassembled WGS sequence"/>
</dbReference>
<evidence type="ECO:0000313" key="2">
    <source>
        <dbReference type="EMBL" id="KWX14432.1"/>
    </source>
</evidence>
<evidence type="ECO:0000313" key="3">
    <source>
        <dbReference type="Proteomes" id="UP000070089"/>
    </source>
</evidence>
<comment type="caution">
    <text evidence="2">The sequence shown here is derived from an EMBL/GenBank/DDBJ whole genome shotgun (WGS) entry which is preliminary data.</text>
</comment>
<proteinExistence type="predicted"/>
<organism evidence="2 3">
    <name type="scientific">Giardia duodenalis assemblage B</name>
    <dbReference type="NCBI Taxonomy" id="1394984"/>
    <lineage>
        <taxon>Eukaryota</taxon>
        <taxon>Metamonada</taxon>
        <taxon>Diplomonadida</taxon>
        <taxon>Hexamitidae</taxon>
        <taxon>Giardiinae</taxon>
        <taxon>Giardia</taxon>
    </lineage>
</organism>
<dbReference type="VEuPathDB" id="GiardiaDB:QR46_1554"/>
<accession>A0A132NXJ3</accession>
<dbReference type="EMBL" id="JXTI01000032">
    <property type="protein sequence ID" value="KWX14432.1"/>
    <property type="molecule type" value="Genomic_DNA"/>
</dbReference>
<gene>
    <name evidence="2" type="ORF">QR46_1554</name>
</gene>
<name>A0A132NXJ3_GIAIN</name>
<evidence type="ECO:0000256" key="1">
    <source>
        <dbReference type="SAM" id="MobiDB-lite"/>
    </source>
</evidence>
<dbReference type="AlphaFoldDB" id="A0A132NXJ3"/>
<reference evidence="2 3" key="1">
    <citation type="journal article" date="2015" name="Mol. Biochem. Parasitol.">
        <title>Identification of polymorphic genes for use in assemblage B genotyping assays through comparative genomics of multiple assemblage B Giardia duodenalis isolates.</title>
        <authorList>
            <person name="Wielinga C."/>
            <person name="Thompson R.C."/>
            <person name="Monis P."/>
            <person name="Ryan U."/>
        </authorList>
    </citation>
    <scope>NUCLEOTIDE SEQUENCE [LARGE SCALE GENOMIC DNA]</scope>
    <source>
        <strain evidence="2 3">BAH15c1</strain>
    </source>
</reference>
<sequence length="983" mass="109801">MPPADSTIPQGSISNPVALSLLKDTNGPAEAELTKTSLSDPGSTLSQLRLRISNRPMPLPLRSISPLSPSSSAVLLPSSPGAPTVDLCQSSLSLSASSNGTLRTHTTQDMRLSQLAELSLSLSQCQGSSQQLPLGATPLVPTPTDVSTTVPVVTASLPDTNTEDQPSQQQEILEAVLRASSSSPRSLSTASASVASPNDALSDDDHLLVISPVRTYFVYEPRSAASMNVPFGQLVRRRLCSSYFLYWKMWHNTRKERLSTFQSNIGKKLMFKALSSIKSAYEEHCHARALLHWSWFKMQQTYTVTLRFRTCRALYDAFLLRKSFRGLRSKALLVATMSAQASLCHQQVVLQKCFRHGLIPAYRSLVAAFARAALHHRLLLYRIVLRNMSLKLRQLVAYEECCTSLRITYLVTVSFRSMISIHTILCKFSYRRSLALMRRSLDCWQYVFFKRLRVYASYDVVSTRTSKWYLSLAFSTWCEQRGISLIFRRWRKLYKARLLVRRYSGTSRFACLSADEVGYSCTYKGVHPRVETLFKGVFNHLRDRARLLLIKEKLVILLFKRRVFENIVLAYCKNTAPISERDQKDARHNISNEPSTKGALETDALDTDTPHLILLDAHKHVTNNEKGDLISDVLHTEFGVQVFSVDVHTESTRSVPAENGSFGKLRNVCEDNIATTRDCSVQAEPSYTSAELQRLSTTLTHSPTIVQQIIDKYRSQASNDVQFISKPTIKNALGQNEEGDDVYYITSIVSSPVRSPQRGHSPQQLPVLRQIHRLRPLQQLPPQFVIERHVGIRQQSNELVSASSSIEEISSIICEAQAAPEIASPGRSDNISVYSEIGSPFHFAREQSVSPIRTNPSEYFPLPQVPPASSDLNKECKDLLIEGHPSPSIKQRAPLSSEDPASDAFTGMQIISFTTGQLNESVVVPPPEYQDNAAVILGMEPHPVQSTEVGSYKMLDARYHLVSSFTEAVKKHLDATLLNHSSD</sequence>
<dbReference type="OrthoDB" id="10261976at2759"/>
<protein>
    <submittedName>
        <fullName evidence="2">Uncharacterized protein</fullName>
    </submittedName>
</protein>